<evidence type="ECO:0000256" key="5">
    <source>
        <dbReference type="ARBA" id="ARBA00023136"/>
    </source>
</evidence>
<dbReference type="Pfam" id="PF02608">
    <property type="entry name" value="Bmp"/>
    <property type="match status" value="1"/>
</dbReference>
<evidence type="ECO:0000256" key="3">
    <source>
        <dbReference type="ARBA" id="ARBA00022475"/>
    </source>
</evidence>
<proteinExistence type="inferred from homology"/>
<keyword evidence="5" id="KW-0472">Membrane</keyword>
<dbReference type="CDD" id="cd06354">
    <property type="entry name" value="PBP1_PrnA-like"/>
    <property type="match status" value="1"/>
</dbReference>
<dbReference type="PROSITE" id="PS51257">
    <property type="entry name" value="PROKAR_LIPOPROTEIN"/>
    <property type="match status" value="1"/>
</dbReference>
<dbReference type="InterPro" id="IPR050957">
    <property type="entry name" value="BMP_lipoprotein"/>
</dbReference>
<dbReference type="PROSITE" id="PS51318">
    <property type="entry name" value="TAT"/>
    <property type="match status" value="1"/>
</dbReference>
<evidence type="ECO:0000259" key="7">
    <source>
        <dbReference type="Pfam" id="PF02608"/>
    </source>
</evidence>
<dbReference type="InterPro" id="IPR006311">
    <property type="entry name" value="TAT_signal"/>
</dbReference>
<dbReference type="InterPro" id="IPR003760">
    <property type="entry name" value="PnrA-like"/>
</dbReference>
<evidence type="ECO:0000313" key="9">
    <source>
        <dbReference type="EMBL" id="CAB4639364.1"/>
    </source>
</evidence>
<dbReference type="InterPro" id="IPR028082">
    <property type="entry name" value="Peripla_BP_I"/>
</dbReference>
<keyword evidence="6" id="KW-0449">Lipoprotein</keyword>
<comment type="subcellular location">
    <subcellularLocation>
        <location evidence="1">Cell membrane</location>
        <topology evidence="1">Lipid-anchor</topology>
    </subcellularLocation>
</comment>
<sequence length="363" mass="37878">MKSITSRRAFAGFAILGASAMVLAGCAAAPEEEAPAEETVEEAAPALDFLACAVSDEASFQDNSFNEAVYDGLLQAESELGVQILEAESNSAEDFAPNLQAMVDASCDVIVAVGFNLVADVNLAAAANPDVSFVTVDGWSEGNDNLKPVGYKMHQSSYLAGYLAAAYSTTKVVGTYGGMQIDAVTDFMSGFYYGAKAYETETGTPVTVLGWDPVAATGDFWGGFAPNDAVGKSIAASQLEQGADVLFPVGGDQFGAGIEAIKEAGDKAVMIGVDKDIALTSPDYADYILTSAEKRMGAATFDIIKEYAVDGVFTGDYYLGDLANAGTDISPFYAFEDLIDQAIKDRLAELKAGIIDGSIDPLA</sequence>
<reference evidence="8" key="1">
    <citation type="submission" date="2020-05" db="EMBL/GenBank/DDBJ databases">
        <authorList>
            <person name="Chiriac C."/>
            <person name="Salcher M."/>
            <person name="Ghai R."/>
            <person name="Kavagutti S V."/>
        </authorList>
    </citation>
    <scope>NUCLEOTIDE SEQUENCE</scope>
</reference>
<name>A0A6J6DCT0_9ZZZZ</name>
<evidence type="ECO:0000256" key="2">
    <source>
        <dbReference type="ARBA" id="ARBA00008610"/>
    </source>
</evidence>
<evidence type="ECO:0000256" key="6">
    <source>
        <dbReference type="ARBA" id="ARBA00023288"/>
    </source>
</evidence>
<dbReference type="AlphaFoldDB" id="A0A6J6DCT0"/>
<keyword evidence="4" id="KW-0732">Signal</keyword>
<comment type="similarity">
    <text evidence="2">Belongs to the BMP lipoprotein family.</text>
</comment>
<dbReference type="PANTHER" id="PTHR34296:SF2">
    <property type="entry name" value="ABC TRANSPORTER GUANOSINE-BINDING PROTEIN NUPN"/>
    <property type="match status" value="1"/>
</dbReference>
<gene>
    <name evidence="8" type="ORF">UFOPK1684_00151</name>
    <name evidence="9" type="ORF">UFOPK2158_00438</name>
</gene>
<organism evidence="8">
    <name type="scientific">freshwater metagenome</name>
    <dbReference type="NCBI Taxonomy" id="449393"/>
    <lineage>
        <taxon>unclassified sequences</taxon>
        <taxon>metagenomes</taxon>
        <taxon>ecological metagenomes</taxon>
    </lineage>
</organism>
<keyword evidence="3" id="KW-1003">Cell membrane</keyword>
<protein>
    <submittedName>
        <fullName evidence="8">Unannotated protein</fullName>
    </submittedName>
</protein>
<dbReference type="Gene3D" id="3.40.50.2300">
    <property type="match status" value="2"/>
</dbReference>
<feature type="domain" description="ABC transporter substrate-binding protein PnrA-like" evidence="7">
    <location>
        <begin position="52"/>
        <end position="315"/>
    </location>
</feature>
<evidence type="ECO:0000313" key="8">
    <source>
        <dbReference type="EMBL" id="CAB4561810.1"/>
    </source>
</evidence>
<dbReference type="PANTHER" id="PTHR34296">
    <property type="entry name" value="TRANSCRIPTIONAL ACTIVATOR PROTEIN MED"/>
    <property type="match status" value="1"/>
</dbReference>
<dbReference type="SUPFAM" id="SSF53822">
    <property type="entry name" value="Periplasmic binding protein-like I"/>
    <property type="match status" value="1"/>
</dbReference>
<dbReference type="EMBL" id="CAEZTM010000003">
    <property type="protein sequence ID" value="CAB4561810.1"/>
    <property type="molecule type" value="Genomic_DNA"/>
</dbReference>
<dbReference type="GO" id="GO:0005886">
    <property type="term" value="C:plasma membrane"/>
    <property type="evidence" value="ECO:0007669"/>
    <property type="project" value="UniProtKB-SubCell"/>
</dbReference>
<accession>A0A6J6DCT0</accession>
<evidence type="ECO:0000256" key="1">
    <source>
        <dbReference type="ARBA" id="ARBA00004193"/>
    </source>
</evidence>
<evidence type="ECO:0000256" key="4">
    <source>
        <dbReference type="ARBA" id="ARBA00022729"/>
    </source>
</evidence>
<dbReference type="EMBL" id="CAEZVY010000032">
    <property type="protein sequence ID" value="CAB4639364.1"/>
    <property type="molecule type" value="Genomic_DNA"/>
</dbReference>